<keyword evidence="2" id="KW-1185">Reference proteome</keyword>
<gene>
    <name evidence="1" type="ORF">KSZ_32530</name>
</gene>
<organism evidence="1 2">
    <name type="scientific">Dictyobacter formicarum</name>
    <dbReference type="NCBI Taxonomy" id="2778368"/>
    <lineage>
        <taxon>Bacteria</taxon>
        <taxon>Bacillati</taxon>
        <taxon>Chloroflexota</taxon>
        <taxon>Ktedonobacteria</taxon>
        <taxon>Ktedonobacterales</taxon>
        <taxon>Dictyobacteraceae</taxon>
        <taxon>Dictyobacter</taxon>
    </lineage>
</organism>
<sequence length="160" mass="17919">MKIGITGHQHLGSEATITWLWDVVDKLIHQYHVDFGITSLAIGADQLFAEILRKANIPYMAIIPSDDYETTFQNRNDLAHYQGLIRTASTQITLPFEKANETAFYEAGKQVVQRSDMLFAIWDGLPAKGLGGTGDIVQYALSNKKHIVHINPITHKVNML</sequence>
<accession>A0ABQ3VGF8</accession>
<dbReference type="SUPFAM" id="SSF102405">
    <property type="entry name" value="MCP/YpsA-like"/>
    <property type="match status" value="1"/>
</dbReference>
<name>A0ABQ3VGF8_9CHLR</name>
<dbReference type="EMBL" id="BNJJ01000008">
    <property type="protein sequence ID" value="GHO85247.1"/>
    <property type="molecule type" value="Genomic_DNA"/>
</dbReference>
<protein>
    <submittedName>
        <fullName evidence="1">Uncharacterized protein</fullName>
    </submittedName>
</protein>
<evidence type="ECO:0000313" key="2">
    <source>
        <dbReference type="Proteomes" id="UP000635565"/>
    </source>
</evidence>
<reference evidence="1 2" key="1">
    <citation type="journal article" date="2021" name="Int. J. Syst. Evol. Microbiol.">
        <title>Reticulibacter mediterranei gen. nov., sp. nov., within the new family Reticulibacteraceae fam. nov., and Ktedonospora formicarum gen. nov., sp. nov., Ktedonobacter robiniae sp. nov., Dictyobacter formicarum sp. nov. and Dictyobacter arantiisoli sp. nov., belonging to the class Ktedonobacteria.</title>
        <authorList>
            <person name="Yabe S."/>
            <person name="Zheng Y."/>
            <person name="Wang C.M."/>
            <person name="Sakai Y."/>
            <person name="Abe K."/>
            <person name="Yokota A."/>
            <person name="Donadio S."/>
            <person name="Cavaletti L."/>
            <person name="Monciardini P."/>
        </authorList>
    </citation>
    <scope>NUCLEOTIDE SEQUENCE [LARGE SCALE GENOMIC DNA]</scope>
    <source>
        <strain evidence="1 2">SOSP1-9</strain>
    </source>
</reference>
<comment type="caution">
    <text evidence="1">The sequence shown here is derived from an EMBL/GenBank/DDBJ whole genome shotgun (WGS) entry which is preliminary data.</text>
</comment>
<dbReference type="Proteomes" id="UP000635565">
    <property type="component" value="Unassembled WGS sequence"/>
</dbReference>
<dbReference type="RefSeq" id="WP_201362908.1">
    <property type="nucleotide sequence ID" value="NZ_BNJJ01000008.1"/>
</dbReference>
<evidence type="ECO:0000313" key="1">
    <source>
        <dbReference type="EMBL" id="GHO85247.1"/>
    </source>
</evidence>
<dbReference type="Gene3D" id="3.40.50.450">
    <property type="match status" value="1"/>
</dbReference>
<proteinExistence type="predicted"/>